<dbReference type="OrthoDB" id="7510992at2"/>
<evidence type="ECO:0000313" key="7">
    <source>
        <dbReference type="Proteomes" id="UP000238563"/>
    </source>
</evidence>
<dbReference type="EC" id="3.5.2.6" evidence="3"/>
<protein>
    <recommendedName>
        <fullName evidence="3">beta-lactamase</fullName>
        <ecNumber evidence="3">3.5.2.6</ecNumber>
    </recommendedName>
</protein>
<evidence type="ECO:0000256" key="3">
    <source>
        <dbReference type="ARBA" id="ARBA00012865"/>
    </source>
</evidence>
<name>A0A2S9JB78_9HYPH</name>
<dbReference type="GO" id="GO:0046677">
    <property type="term" value="P:response to antibiotic"/>
    <property type="evidence" value="ECO:0007669"/>
    <property type="project" value="InterPro"/>
</dbReference>
<dbReference type="InterPro" id="IPR045155">
    <property type="entry name" value="Beta-lactam_cat"/>
</dbReference>
<comment type="catalytic activity">
    <reaction evidence="1">
        <text>a beta-lactam + H2O = a substituted beta-amino acid</text>
        <dbReference type="Rhea" id="RHEA:20401"/>
        <dbReference type="ChEBI" id="CHEBI:15377"/>
        <dbReference type="ChEBI" id="CHEBI:35627"/>
        <dbReference type="ChEBI" id="CHEBI:140347"/>
        <dbReference type="EC" id="3.5.2.6"/>
    </reaction>
</comment>
<comment type="similarity">
    <text evidence="2">Belongs to the class-A beta-lactamase family.</text>
</comment>
<dbReference type="AlphaFoldDB" id="A0A2S9JB78"/>
<dbReference type="Gene3D" id="3.40.710.10">
    <property type="entry name" value="DD-peptidase/beta-lactamase superfamily"/>
    <property type="match status" value="1"/>
</dbReference>
<sequence length="300" mass="33419">MNATAQMPKTHPASRALSDALQSTNGARDESRVSLAGCLFDAPLRLVDPGAFLNLSWFGHRAIKPLYPASVVKLFFLNALAAFREEGRLAEHAEDDRAAEQMMAISSNEATVYLVGRLTGADDGAPLQGKALEEWCAARHRVQQWYESQNRPEFAGINVLHGTYEDSPYGRAQQIRNGKNGNRLTALSAAALMHDIARGAHARSDWMMGLMNREFQRHSNDGDPEGDQVRGFLVEGLPRDVMTWSKAGHTSWTRHDLVYGETPDGKSFVLCVMCDGEWSANDKSFLPNFAQHFYRYAFQK</sequence>
<proteinExistence type="inferred from homology"/>
<evidence type="ECO:0000313" key="6">
    <source>
        <dbReference type="EMBL" id="PRD49952.1"/>
    </source>
</evidence>
<dbReference type="GO" id="GO:0030655">
    <property type="term" value="P:beta-lactam antibiotic catabolic process"/>
    <property type="evidence" value="ECO:0007669"/>
    <property type="project" value="InterPro"/>
</dbReference>
<keyword evidence="7" id="KW-1185">Reference proteome</keyword>
<evidence type="ECO:0000256" key="4">
    <source>
        <dbReference type="SAM" id="MobiDB-lite"/>
    </source>
</evidence>
<evidence type="ECO:0000256" key="2">
    <source>
        <dbReference type="ARBA" id="ARBA00009009"/>
    </source>
</evidence>
<dbReference type="InterPro" id="IPR000871">
    <property type="entry name" value="Beta-lactam_class-A"/>
</dbReference>
<dbReference type="EMBL" id="PVBT01000009">
    <property type="protein sequence ID" value="PRD49952.1"/>
    <property type="molecule type" value="Genomic_DNA"/>
</dbReference>
<dbReference type="Pfam" id="PF13354">
    <property type="entry name" value="Beta-lactamase2"/>
    <property type="match status" value="1"/>
</dbReference>
<comment type="caution">
    <text evidence="6">The sequence shown here is derived from an EMBL/GenBank/DDBJ whole genome shotgun (WGS) entry which is preliminary data.</text>
</comment>
<dbReference type="RefSeq" id="WP_105737674.1">
    <property type="nucleotide sequence ID" value="NZ_PVBT01000009.1"/>
</dbReference>
<dbReference type="SUPFAM" id="SSF56601">
    <property type="entry name" value="beta-lactamase/transpeptidase-like"/>
    <property type="match status" value="1"/>
</dbReference>
<feature type="region of interest" description="Disordered" evidence="4">
    <location>
        <begin position="1"/>
        <end position="23"/>
    </location>
</feature>
<dbReference type="PANTHER" id="PTHR35333">
    <property type="entry name" value="BETA-LACTAMASE"/>
    <property type="match status" value="1"/>
</dbReference>
<dbReference type="PANTHER" id="PTHR35333:SF3">
    <property type="entry name" value="BETA-LACTAMASE-TYPE TRANSPEPTIDASE FOLD CONTAINING PROTEIN"/>
    <property type="match status" value="1"/>
</dbReference>
<dbReference type="InterPro" id="IPR012338">
    <property type="entry name" value="Beta-lactam/transpept-like"/>
</dbReference>
<dbReference type="Proteomes" id="UP000238563">
    <property type="component" value="Unassembled WGS sequence"/>
</dbReference>
<reference evidence="6 7" key="1">
    <citation type="submission" date="2018-02" db="EMBL/GenBank/DDBJ databases">
        <title>The draft genome of Phyllobacterium myrsinacearum DSM5892.</title>
        <authorList>
            <person name="Li L."/>
            <person name="Liu L."/>
            <person name="Zhang X."/>
            <person name="Wang T."/>
        </authorList>
    </citation>
    <scope>NUCLEOTIDE SEQUENCE [LARGE SCALE GENOMIC DNA]</scope>
    <source>
        <strain evidence="6 7">DSM 5892</strain>
    </source>
</reference>
<accession>A0A2S9JB78</accession>
<evidence type="ECO:0000256" key="1">
    <source>
        <dbReference type="ARBA" id="ARBA00001526"/>
    </source>
</evidence>
<feature type="domain" description="Beta-lactamase class A catalytic" evidence="5">
    <location>
        <begin position="98"/>
        <end position="273"/>
    </location>
</feature>
<organism evidence="6 7">
    <name type="scientific">Phyllobacterium myrsinacearum</name>
    <dbReference type="NCBI Taxonomy" id="28101"/>
    <lineage>
        <taxon>Bacteria</taxon>
        <taxon>Pseudomonadati</taxon>
        <taxon>Pseudomonadota</taxon>
        <taxon>Alphaproteobacteria</taxon>
        <taxon>Hyphomicrobiales</taxon>
        <taxon>Phyllobacteriaceae</taxon>
        <taxon>Phyllobacterium</taxon>
    </lineage>
</organism>
<dbReference type="GO" id="GO:0008800">
    <property type="term" value="F:beta-lactamase activity"/>
    <property type="evidence" value="ECO:0007669"/>
    <property type="project" value="UniProtKB-EC"/>
</dbReference>
<evidence type="ECO:0000259" key="5">
    <source>
        <dbReference type="Pfam" id="PF13354"/>
    </source>
</evidence>
<gene>
    <name evidence="6" type="ORF">C5750_24330</name>
</gene>